<proteinExistence type="inferred from homology"/>
<dbReference type="Gene3D" id="3.40.50.720">
    <property type="entry name" value="NAD(P)-binding Rossmann-like Domain"/>
    <property type="match status" value="1"/>
</dbReference>
<dbReference type="CDD" id="cd05327">
    <property type="entry name" value="retinol-DH_like_SDR_c_like"/>
    <property type="match status" value="1"/>
</dbReference>
<comment type="caution">
    <text evidence="3">The sequence shown here is derived from an EMBL/GenBank/DDBJ whole genome shotgun (WGS) entry which is preliminary data.</text>
</comment>
<reference evidence="4" key="1">
    <citation type="journal article" date="2019" name="Int. J. Syst. Evol. Microbiol.">
        <title>The Global Catalogue of Microorganisms (GCM) 10K type strain sequencing project: providing services to taxonomists for standard genome sequencing and annotation.</title>
        <authorList>
            <consortium name="The Broad Institute Genomics Platform"/>
            <consortium name="The Broad Institute Genome Sequencing Center for Infectious Disease"/>
            <person name="Wu L."/>
            <person name="Ma J."/>
        </authorList>
    </citation>
    <scope>NUCLEOTIDE SEQUENCE [LARGE SCALE GENOMIC DNA]</scope>
    <source>
        <strain evidence="4">CCM 7043</strain>
    </source>
</reference>
<keyword evidence="2" id="KW-0560">Oxidoreductase</keyword>
<gene>
    <name evidence="3" type="ORF">ACFSJD_02345</name>
</gene>
<keyword evidence="4" id="KW-1185">Reference proteome</keyword>
<dbReference type="SUPFAM" id="SSF51735">
    <property type="entry name" value="NAD(P)-binding Rossmann-fold domains"/>
    <property type="match status" value="1"/>
</dbReference>
<evidence type="ECO:0000313" key="4">
    <source>
        <dbReference type="Proteomes" id="UP001597114"/>
    </source>
</evidence>
<dbReference type="PANTHER" id="PTHR24320">
    <property type="entry name" value="RETINOL DEHYDROGENASE"/>
    <property type="match status" value="1"/>
</dbReference>
<evidence type="ECO:0000256" key="1">
    <source>
        <dbReference type="ARBA" id="ARBA00006484"/>
    </source>
</evidence>
<dbReference type="InterPro" id="IPR036291">
    <property type="entry name" value="NAD(P)-bd_dom_sf"/>
</dbReference>
<organism evidence="3 4">
    <name type="scientific">Pseudonocardia yunnanensis</name>
    <dbReference type="NCBI Taxonomy" id="58107"/>
    <lineage>
        <taxon>Bacteria</taxon>
        <taxon>Bacillati</taxon>
        <taxon>Actinomycetota</taxon>
        <taxon>Actinomycetes</taxon>
        <taxon>Pseudonocardiales</taxon>
        <taxon>Pseudonocardiaceae</taxon>
        <taxon>Pseudonocardia</taxon>
    </lineage>
</organism>
<dbReference type="PANTHER" id="PTHR24320:SF148">
    <property type="entry name" value="NAD(P)-BINDING ROSSMANN-FOLD SUPERFAMILY PROTEIN"/>
    <property type="match status" value="1"/>
</dbReference>
<name>A0ABW4EN37_9PSEU</name>
<comment type="similarity">
    <text evidence="1">Belongs to the short-chain dehydrogenases/reductases (SDR) family.</text>
</comment>
<sequence>MTVTTRITTPFGRETTAQDVLRGVDLTGKRAVVTGGASGVGRETARVLAAAGAEVTLAVRNIEAGESVAAEIVAGTGNAGVAVAPLDLARPSSVAAFAAEWQGPLHILVNNAGLMAVPELRRTPEGWEYQFATNYLGHFGLTLGLHFALAAAGAARVVSVSSNGHVHGSIDFDDINFERRAYDPWGAYSQSKVADVLFAVEATMRWAGDGITANALHPGGIHTNLQRHVDGPDVTPEVRETLDTYPWRTVEQGAATSVLLAASPLVEGVGGRYFEDCNEALPYDPSRAAENPDTVGVSSYALDLDVAGRLWDVSREMLAG</sequence>
<dbReference type="Pfam" id="PF00106">
    <property type="entry name" value="adh_short"/>
    <property type="match status" value="1"/>
</dbReference>
<dbReference type="EMBL" id="JBHUCO010000002">
    <property type="protein sequence ID" value="MFD1516307.1"/>
    <property type="molecule type" value="Genomic_DNA"/>
</dbReference>
<dbReference type="RefSeq" id="WP_344723135.1">
    <property type="nucleotide sequence ID" value="NZ_BAAAUS010000017.1"/>
</dbReference>
<accession>A0ABW4EN37</accession>
<dbReference type="InterPro" id="IPR002347">
    <property type="entry name" value="SDR_fam"/>
</dbReference>
<dbReference type="Proteomes" id="UP001597114">
    <property type="component" value="Unassembled WGS sequence"/>
</dbReference>
<evidence type="ECO:0000256" key="2">
    <source>
        <dbReference type="ARBA" id="ARBA00023002"/>
    </source>
</evidence>
<evidence type="ECO:0000313" key="3">
    <source>
        <dbReference type="EMBL" id="MFD1516307.1"/>
    </source>
</evidence>
<dbReference type="PRINTS" id="PR00081">
    <property type="entry name" value="GDHRDH"/>
</dbReference>
<protein>
    <submittedName>
        <fullName evidence="3">SDR family NAD(P)-dependent oxidoreductase</fullName>
    </submittedName>
</protein>